<dbReference type="InterPro" id="IPR050239">
    <property type="entry name" value="Sigma-70_RNA_pol_init_factors"/>
</dbReference>
<evidence type="ECO:0000313" key="11">
    <source>
        <dbReference type="Proteomes" id="UP001497444"/>
    </source>
</evidence>
<sequence length="610" mass="67905">MEGVWSRGAVLMPHTCLSVSNGFASVNTVSHPQLPLPIVALDSASSSTGIVSHGLTSTRASNCRPKCRSPQTVAFLATSGTGHDVLVTPHEVHKNQKLLQPNKGRKVRGSGAALHPVSSPPPVDTIDLEATATLLEHVYKDSLSDALENSFRQSSFDLLVSDLDTKSRVLSNVNNIHDSQVCNEPSSDGAPKLTKKTQFRKADTAGEQQIMKAIKSPSVKKIRKKSLADPSKLAKTLVSDAVGGKRRSSLLTRIAMRKRKARNSGNWIGHVATGMEGWQCDLWSSEAEQLINKYNTSLDLTPPLWDKLPGGLLTATEERSLATLLKPVKQLQKLREELRDVIGQEPTDEQWASAAKLDKQTLKRQLLLSRAARNKLIQHNLRLVLSQAHKYYKGNMSFSLHDLCQEGVLGLMHSVDKFDPTKGYRFSTYAIYWIRNSILRAQTKSGHMVRSPINVSMQKVSIKRAKLDLALELGRSPTSKEVMQRLGLGVDRYHDILRTTMQTTSLHLRDRITGEEKIDNLADTDDASSMMLGGRNMLRAGVDDVLDSLKPKENLVLRQRFGLDGKGQRSLSEVGHNLNLSREMVRRYELQGLMRMKHPTRVEYLRKYLV</sequence>
<evidence type="ECO:0000259" key="9">
    <source>
        <dbReference type="Pfam" id="PF04545"/>
    </source>
</evidence>
<dbReference type="InterPro" id="IPR007627">
    <property type="entry name" value="RNA_pol_sigma70_r2"/>
</dbReference>
<keyword evidence="5" id="KW-0804">Transcription</keyword>
<dbReference type="Pfam" id="PF04539">
    <property type="entry name" value="Sigma70_r3"/>
    <property type="match status" value="1"/>
</dbReference>
<feature type="domain" description="RNA polymerase sigma-70 region 2" evidence="8">
    <location>
        <begin position="376"/>
        <end position="444"/>
    </location>
</feature>
<accession>A0ABP0WAJ5</accession>
<evidence type="ECO:0000256" key="6">
    <source>
        <dbReference type="SAM" id="MobiDB-lite"/>
    </source>
</evidence>
<dbReference type="PANTHER" id="PTHR30603:SF4">
    <property type="entry name" value="RNA POLYMERASE SIGMA FACTOR SIGE, CHLOROPLASTIC_MITOCHONDRIAL"/>
    <property type="match status" value="1"/>
</dbReference>
<dbReference type="Pfam" id="PF04545">
    <property type="entry name" value="Sigma70_r4"/>
    <property type="match status" value="1"/>
</dbReference>
<keyword evidence="3" id="KW-0731">Sigma factor</keyword>
<dbReference type="InterPro" id="IPR036388">
    <property type="entry name" value="WH-like_DNA-bd_sf"/>
</dbReference>
<evidence type="ECO:0000256" key="1">
    <source>
        <dbReference type="ARBA" id="ARBA00007788"/>
    </source>
</evidence>
<dbReference type="PRINTS" id="PR00046">
    <property type="entry name" value="SIGMA70FCT"/>
</dbReference>
<protein>
    <recommendedName>
        <fullName evidence="12">Sigma factor</fullName>
    </recommendedName>
</protein>
<dbReference type="SUPFAM" id="SSF88946">
    <property type="entry name" value="Sigma2 domain of RNA polymerase sigma factors"/>
    <property type="match status" value="1"/>
</dbReference>
<name>A0ABP0WAJ5_9BRYO</name>
<dbReference type="Gene3D" id="1.10.10.10">
    <property type="entry name" value="Winged helix-like DNA-binding domain superfamily/Winged helix DNA-binding domain"/>
    <property type="match status" value="2"/>
</dbReference>
<keyword evidence="11" id="KW-1185">Reference proteome</keyword>
<dbReference type="InterPro" id="IPR007624">
    <property type="entry name" value="RNA_pol_sigma70_r3"/>
</dbReference>
<proteinExistence type="inferred from homology"/>
<keyword evidence="4" id="KW-0238">DNA-binding</keyword>
<dbReference type="InterPro" id="IPR013325">
    <property type="entry name" value="RNA_pol_sigma_r2"/>
</dbReference>
<dbReference type="Pfam" id="PF04542">
    <property type="entry name" value="Sigma70_r2"/>
    <property type="match status" value="1"/>
</dbReference>
<dbReference type="SUPFAM" id="SSF88659">
    <property type="entry name" value="Sigma3 and sigma4 domains of RNA polymerase sigma factors"/>
    <property type="match status" value="2"/>
</dbReference>
<dbReference type="PANTHER" id="PTHR30603">
    <property type="entry name" value="RNA POLYMERASE SIGMA FACTOR RPO"/>
    <property type="match status" value="1"/>
</dbReference>
<evidence type="ECO:0008006" key="12">
    <source>
        <dbReference type="Google" id="ProtNLM"/>
    </source>
</evidence>
<reference evidence="10" key="1">
    <citation type="submission" date="2024-02" db="EMBL/GenBank/DDBJ databases">
        <authorList>
            <consortium name="ELIXIR-Norway"/>
            <consortium name="Elixir Norway"/>
        </authorList>
    </citation>
    <scope>NUCLEOTIDE SEQUENCE</scope>
</reference>
<feature type="domain" description="RNA polymerase sigma-70 region 3" evidence="7">
    <location>
        <begin position="461"/>
        <end position="529"/>
    </location>
</feature>
<dbReference type="InterPro" id="IPR007630">
    <property type="entry name" value="RNA_pol_sigma70_r4"/>
</dbReference>
<comment type="similarity">
    <text evidence="1">Belongs to the sigma-70 factor family.</text>
</comment>
<evidence type="ECO:0000256" key="5">
    <source>
        <dbReference type="ARBA" id="ARBA00023163"/>
    </source>
</evidence>
<dbReference type="InterPro" id="IPR013324">
    <property type="entry name" value="RNA_pol_sigma_r3/r4-like"/>
</dbReference>
<evidence type="ECO:0000259" key="8">
    <source>
        <dbReference type="Pfam" id="PF04542"/>
    </source>
</evidence>
<dbReference type="InterPro" id="IPR014284">
    <property type="entry name" value="RNA_pol_sigma-70_dom"/>
</dbReference>
<feature type="domain" description="RNA polymerase sigma-70 region 4" evidence="9">
    <location>
        <begin position="545"/>
        <end position="598"/>
    </location>
</feature>
<dbReference type="InterPro" id="IPR000943">
    <property type="entry name" value="RNA_pol_sigma70"/>
</dbReference>
<gene>
    <name evidence="10" type="ORF">CSSPJE1EN1_LOCUS8020</name>
</gene>
<dbReference type="Proteomes" id="UP001497444">
    <property type="component" value="Chromosome 15"/>
</dbReference>
<organism evidence="10 11">
    <name type="scientific">Sphagnum jensenii</name>
    <dbReference type="NCBI Taxonomy" id="128206"/>
    <lineage>
        <taxon>Eukaryota</taxon>
        <taxon>Viridiplantae</taxon>
        <taxon>Streptophyta</taxon>
        <taxon>Embryophyta</taxon>
        <taxon>Bryophyta</taxon>
        <taxon>Sphagnophytina</taxon>
        <taxon>Sphagnopsida</taxon>
        <taxon>Sphagnales</taxon>
        <taxon>Sphagnaceae</taxon>
        <taxon>Sphagnum</taxon>
    </lineage>
</organism>
<evidence type="ECO:0000256" key="2">
    <source>
        <dbReference type="ARBA" id="ARBA00023015"/>
    </source>
</evidence>
<dbReference type="EMBL" id="OZ020110">
    <property type="protein sequence ID" value="CAK9262542.1"/>
    <property type="molecule type" value="Genomic_DNA"/>
</dbReference>
<evidence type="ECO:0000313" key="10">
    <source>
        <dbReference type="EMBL" id="CAK9262542.1"/>
    </source>
</evidence>
<keyword evidence="2" id="KW-0805">Transcription regulation</keyword>
<evidence type="ECO:0000259" key="7">
    <source>
        <dbReference type="Pfam" id="PF04539"/>
    </source>
</evidence>
<dbReference type="NCBIfam" id="TIGR02937">
    <property type="entry name" value="sigma70-ECF"/>
    <property type="match status" value="1"/>
</dbReference>
<evidence type="ECO:0000256" key="4">
    <source>
        <dbReference type="ARBA" id="ARBA00023125"/>
    </source>
</evidence>
<feature type="region of interest" description="Disordered" evidence="6">
    <location>
        <begin position="103"/>
        <end position="123"/>
    </location>
</feature>
<dbReference type="Gene3D" id="1.10.601.10">
    <property type="entry name" value="RNA Polymerase Primary Sigma Factor"/>
    <property type="match status" value="1"/>
</dbReference>
<evidence type="ECO:0000256" key="3">
    <source>
        <dbReference type="ARBA" id="ARBA00023082"/>
    </source>
</evidence>